<organism evidence="2 3">
    <name type="scientific">Gymnopus androsaceus JB14</name>
    <dbReference type="NCBI Taxonomy" id="1447944"/>
    <lineage>
        <taxon>Eukaryota</taxon>
        <taxon>Fungi</taxon>
        <taxon>Dikarya</taxon>
        <taxon>Basidiomycota</taxon>
        <taxon>Agaricomycotina</taxon>
        <taxon>Agaricomycetes</taxon>
        <taxon>Agaricomycetidae</taxon>
        <taxon>Agaricales</taxon>
        <taxon>Marasmiineae</taxon>
        <taxon>Omphalotaceae</taxon>
        <taxon>Gymnopus</taxon>
    </lineage>
</organism>
<evidence type="ECO:0000313" key="3">
    <source>
        <dbReference type="Proteomes" id="UP000799118"/>
    </source>
</evidence>
<protein>
    <recommendedName>
        <fullName evidence="4">GOLD domain-containing protein</fullName>
    </recommendedName>
</protein>
<dbReference type="OrthoDB" id="2922407at2759"/>
<accession>A0A6A4GQD0</accession>
<gene>
    <name evidence="2" type="ORF">BT96DRAFT_451070</name>
</gene>
<feature type="chain" id="PRO_5025593934" description="GOLD domain-containing protein" evidence="1">
    <location>
        <begin position="23"/>
        <end position="121"/>
    </location>
</feature>
<sequence>MKPSKCIRLLLAFGVGVAQVSSLHVDVPDTWIQRCPIPATITRDSDCDPESFSLSYIVDDINAEEFIATVTDTALTPQTVLFTIETPGVFHLVIEDASSSVLATSDPFTMDLAISPTCPPT</sequence>
<evidence type="ECO:0000256" key="1">
    <source>
        <dbReference type="SAM" id="SignalP"/>
    </source>
</evidence>
<dbReference type="AlphaFoldDB" id="A0A6A4GQD0"/>
<evidence type="ECO:0000313" key="2">
    <source>
        <dbReference type="EMBL" id="KAE9387941.1"/>
    </source>
</evidence>
<keyword evidence="1" id="KW-0732">Signal</keyword>
<feature type="signal peptide" evidence="1">
    <location>
        <begin position="1"/>
        <end position="22"/>
    </location>
</feature>
<reference evidence="2" key="1">
    <citation type="journal article" date="2019" name="Environ. Microbiol.">
        <title>Fungal ecological strategies reflected in gene transcription - a case study of two litter decomposers.</title>
        <authorList>
            <person name="Barbi F."/>
            <person name="Kohler A."/>
            <person name="Barry K."/>
            <person name="Baskaran P."/>
            <person name="Daum C."/>
            <person name="Fauchery L."/>
            <person name="Ihrmark K."/>
            <person name="Kuo A."/>
            <person name="LaButti K."/>
            <person name="Lipzen A."/>
            <person name="Morin E."/>
            <person name="Grigoriev I.V."/>
            <person name="Henrissat B."/>
            <person name="Lindahl B."/>
            <person name="Martin F."/>
        </authorList>
    </citation>
    <scope>NUCLEOTIDE SEQUENCE</scope>
    <source>
        <strain evidence="2">JB14</strain>
    </source>
</reference>
<keyword evidence="3" id="KW-1185">Reference proteome</keyword>
<proteinExistence type="predicted"/>
<evidence type="ECO:0008006" key="4">
    <source>
        <dbReference type="Google" id="ProtNLM"/>
    </source>
</evidence>
<dbReference type="Proteomes" id="UP000799118">
    <property type="component" value="Unassembled WGS sequence"/>
</dbReference>
<name>A0A6A4GQD0_9AGAR</name>
<dbReference type="EMBL" id="ML769771">
    <property type="protein sequence ID" value="KAE9387941.1"/>
    <property type="molecule type" value="Genomic_DNA"/>
</dbReference>